<protein>
    <submittedName>
        <fullName evidence="1">Uncharacterized protein</fullName>
    </submittedName>
</protein>
<name>X1FU96_9ZZZZ</name>
<dbReference type="AlphaFoldDB" id="X1FU96"/>
<evidence type="ECO:0000313" key="1">
    <source>
        <dbReference type="EMBL" id="GAH36100.1"/>
    </source>
</evidence>
<gene>
    <name evidence="1" type="ORF">S03H2_10549</name>
</gene>
<comment type="caution">
    <text evidence="1">The sequence shown here is derived from an EMBL/GenBank/DDBJ whole genome shotgun (WGS) entry which is preliminary data.</text>
</comment>
<organism evidence="1">
    <name type="scientific">marine sediment metagenome</name>
    <dbReference type="NCBI Taxonomy" id="412755"/>
    <lineage>
        <taxon>unclassified sequences</taxon>
        <taxon>metagenomes</taxon>
        <taxon>ecological metagenomes</taxon>
    </lineage>
</organism>
<reference evidence="1" key="1">
    <citation type="journal article" date="2014" name="Front. Microbiol.">
        <title>High frequency of phylogenetically diverse reductive dehalogenase-homologous genes in deep subseafloor sedimentary metagenomes.</title>
        <authorList>
            <person name="Kawai M."/>
            <person name="Futagami T."/>
            <person name="Toyoda A."/>
            <person name="Takaki Y."/>
            <person name="Nishi S."/>
            <person name="Hori S."/>
            <person name="Arai W."/>
            <person name="Tsubouchi T."/>
            <person name="Morono Y."/>
            <person name="Uchiyama I."/>
            <person name="Ito T."/>
            <person name="Fujiyama A."/>
            <person name="Inagaki F."/>
            <person name="Takami H."/>
        </authorList>
    </citation>
    <scope>NUCLEOTIDE SEQUENCE</scope>
    <source>
        <strain evidence="1">Expedition CK06-06</strain>
    </source>
</reference>
<accession>X1FU96</accession>
<dbReference type="EMBL" id="BARU01005419">
    <property type="protein sequence ID" value="GAH36100.1"/>
    <property type="molecule type" value="Genomic_DNA"/>
</dbReference>
<sequence>MHCTGKLMDNILCNIGTVVALEFVDRNEEAADNWDAARRWIGQLPRDYSCNINLYALLDSIQPDVLRYKL</sequence>
<proteinExistence type="predicted"/>